<sequence length="705" mass="77022">MAGVSGSDEAFMIGAPRPCRPGIASPQVCQRCRTWRQMRSSGSNCSPAAGTDSSVSVLAARIERHGSALPGRVAWRRWAAPGQGGWVVEGSGVMKACPSKTRLTVEEGRQDDSARRPGAPVASDGDGATDSRPLHAHLYSCFDHDSGSRPGASRPVSAGHRGCLYRNRETDAASSALRRCKWPSLRLVPGRDGAQNDRPGAARPGQGAGAGALGGSDQGNQVDRYMWDRSTRYGELAFQLQEEICSGPLSPGDKLPSIRALCARFQVSSATVTHALYLLEDAGMISVRPRSGFYVRERFHAVERRLPARVPEPCLQPALPAQRALLRSLEVLAAADQPMLFARINPELYPAVALQRIMTEQARRNPAFLTGCLIGPDSPLHRQLARRGRIMGCDWHAEDITITLANYEVYRTLFRSLTQPGQTVAIASPAPMRLLEELDEHGLKVLEIPSHPEHGLSIDTLEFALRREKVAACAFSANFPHPTGGQMSDAGKRRVVELLAEHGVPLIEDDRNGDLHFGEKRPLPFKAFDRTGLVHYFSDVSGLVGHGLSIGFAVTNLRHEFERIAQPPELFQYTLSSFMASGLFEPHLRRLRQALASYSSQYHAAVRAHFPREARSFAVSGGHWMWIELPRGFDTTALLRRALQDDIAFSPGQLFCTDGSLNHCLRLNTGMPVTEAVERDIAALGAMIAEQLTLMRGAPPEADRA</sequence>
<dbReference type="InterPro" id="IPR036388">
    <property type="entry name" value="WH-like_DNA-bd_sf"/>
</dbReference>
<dbReference type="Gene3D" id="3.40.640.10">
    <property type="entry name" value="Type I PLP-dependent aspartate aminotransferase-like (Major domain)"/>
    <property type="match status" value="1"/>
</dbReference>
<evidence type="ECO:0000313" key="8">
    <source>
        <dbReference type="EMBL" id="PEH42147.1"/>
    </source>
</evidence>
<keyword evidence="2" id="KW-0663">Pyridoxal phosphate</keyword>
<feature type="region of interest" description="Disordered" evidence="6">
    <location>
        <begin position="188"/>
        <end position="221"/>
    </location>
</feature>
<dbReference type="SMART" id="SM00345">
    <property type="entry name" value="HTH_GNTR"/>
    <property type="match status" value="1"/>
</dbReference>
<accession>A0A2A7SEQ9</accession>
<dbReference type="GO" id="GO:0003700">
    <property type="term" value="F:DNA-binding transcription factor activity"/>
    <property type="evidence" value="ECO:0007669"/>
    <property type="project" value="InterPro"/>
</dbReference>
<dbReference type="CDD" id="cd00609">
    <property type="entry name" value="AAT_like"/>
    <property type="match status" value="1"/>
</dbReference>
<evidence type="ECO:0000256" key="3">
    <source>
        <dbReference type="ARBA" id="ARBA00023015"/>
    </source>
</evidence>
<evidence type="ECO:0000256" key="1">
    <source>
        <dbReference type="ARBA" id="ARBA00005384"/>
    </source>
</evidence>
<evidence type="ECO:0000256" key="4">
    <source>
        <dbReference type="ARBA" id="ARBA00023125"/>
    </source>
</evidence>
<dbReference type="PANTHER" id="PTHR46577:SF2">
    <property type="entry name" value="TRANSCRIPTIONAL REGULATORY PROTEIN"/>
    <property type="match status" value="1"/>
</dbReference>
<dbReference type="SUPFAM" id="SSF46785">
    <property type="entry name" value="Winged helix' DNA-binding domain"/>
    <property type="match status" value="1"/>
</dbReference>
<keyword evidence="3" id="KW-0805">Transcription regulation</keyword>
<dbReference type="InterPro" id="IPR015424">
    <property type="entry name" value="PyrdxlP-dep_Trfase"/>
</dbReference>
<dbReference type="InterPro" id="IPR036390">
    <property type="entry name" value="WH_DNA-bd_sf"/>
</dbReference>
<dbReference type="CDD" id="cd07377">
    <property type="entry name" value="WHTH_GntR"/>
    <property type="match status" value="1"/>
</dbReference>
<organism evidence="8 9">
    <name type="scientific">Burkholderia gladioli</name>
    <name type="common">Pseudomonas marginata</name>
    <name type="synonym">Phytomonas marginata</name>
    <dbReference type="NCBI Taxonomy" id="28095"/>
    <lineage>
        <taxon>Bacteria</taxon>
        <taxon>Pseudomonadati</taxon>
        <taxon>Pseudomonadota</taxon>
        <taxon>Betaproteobacteria</taxon>
        <taxon>Burkholderiales</taxon>
        <taxon>Burkholderiaceae</taxon>
        <taxon>Burkholderia</taxon>
    </lineage>
</organism>
<name>A0A2A7SEQ9_BURGA</name>
<feature type="compositionally biased region" description="Gly residues" evidence="6">
    <location>
        <begin position="206"/>
        <end position="217"/>
    </location>
</feature>
<dbReference type="AlphaFoldDB" id="A0A2A7SEQ9"/>
<keyword evidence="5" id="KW-0804">Transcription</keyword>
<dbReference type="InterPro" id="IPR015421">
    <property type="entry name" value="PyrdxlP-dep_Trfase_major"/>
</dbReference>
<dbReference type="PANTHER" id="PTHR46577">
    <property type="entry name" value="HTH-TYPE TRANSCRIPTIONAL REGULATORY PROTEIN GABR"/>
    <property type="match status" value="1"/>
</dbReference>
<comment type="caution">
    <text evidence="8">The sequence shown here is derived from an EMBL/GenBank/DDBJ whole genome shotgun (WGS) entry which is preliminary data.</text>
</comment>
<proteinExistence type="inferred from homology"/>
<dbReference type="PROSITE" id="PS50949">
    <property type="entry name" value="HTH_GNTR"/>
    <property type="match status" value="1"/>
</dbReference>
<evidence type="ECO:0000256" key="5">
    <source>
        <dbReference type="ARBA" id="ARBA00023163"/>
    </source>
</evidence>
<evidence type="ECO:0000256" key="2">
    <source>
        <dbReference type="ARBA" id="ARBA00022898"/>
    </source>
</evidence>
<feature type="domain" description="HTH gntR-type" evidence="7">
    <location>
        <begin position="230"/>
        <end position="298"/>
    </location>
</feature>
<dbReference type="Proteomes" id="UP000220629">
    <property type="component" value="Unassembled WGS sequence"/>
</dbReference>
<comment type="similarity">
    <text evidence="1">In the C-terminal section; belongs to the class-I pyridoxal-phosphate-dependent aminotransferase family.</text>
</comment>
<dbReference type="InterPro" id="IPR051446">
    <property type="entry name" value="HTH_trans_reg/aminotransferase"/>
</dbReference>
<evidence type="ECO:0000313" key="9">
    <source>
        <dbReference type="Proteomes" id="UP000220629"/>
    </source>
</evidence>
<keyword evidence="4" id="KW-0238">DNA-binding</keyword>
<feature type="compositionally biased region" description="Basic and acidic residues" evidence="6">
    <location>
        <begin position="103"/>
        <end position="115"/>
    </location>
</feature>
<dbReference type="GO" id="GO:0003677">
    <property type="term" value="F:DNA binding"/>
    <property type="evidence" value="ECO:0007669"/>
    <property type="project" value="UniProtKB-KW"/>
</dbReference>
<gene>
    <name evidence="8" type="ORF">CRM94_08335</name>
</gene>
<dbReference type="Gene3D" id="1.10.10.10">
    <property type="entry name" value="Winged helix-like DNA-binding domain superfamily/Winged helix DNA-binding domain"/>
    <property type="match status" value="1"/>
</dbReference>
<dbReference type="InterPro" id="IPR000524">
    <property type="entry name" value="Tscrpt_reg_HTH_GntR"/>
</dbReference>
<protein>
    <recommendedName>
        <fullName evidence="7">HTH gntR-type domain-containing protein</fullName>
    </recommendedName>
</protein>
<evidence type="ECO:0000259" key="7">
    <source>
        <dbReference type="PROSITE" id="PS50949"/>
    </source>
</evidence>
<dbReference type="SUPFAM" id="SSF53383">
    <property type="entry name" value="PLP-dependent transferases"/>
    <property type="match status" value="1"/>
</dbReference>
<dbReference type="EMBL" id="PDDY01000001">
    <property type="protein sequence ID" value="PEH42147.1"/>
    <property type="molecule type" value="Genomic_DNA"/>
</dbReference>
<feature type="region of interest" description="Disordered" evidence="6">
    <location>
        <begin position="103"/>
        <end position="130"/>
    </location>
</feature>
<reference evidence="9" key="1">
    <citation type="submission" date="2017-09" db="EMBL/GenBank/DDBJ databases">
        <title>FDA dAtabase for Regulatory Grade micrObial Sequences (FDA-ARGOS): Supporting development and validation of Infectious Disease Dx tests.</title>
        <authorList>
            <person name="Minogue T."/>
            <person name="Wolcott M."/>
            <person name="Wasieloski L."/>
            <person name="Aguilar W."/>
            <person name="Moore D."/>
            <person name="Tallon L."/>
            <person name="Sadzewicz L."/>
            <person name="Ott S."/>
            <person name="Zhao X."/>
            <person name="Nagaraj S."/>
            <person name="Vavikolanu K."/>
            <person name="Aluvathingal J."/>
            <person name="Nadendla S."/>
            <person name="Sichtig H."/>
        </authorList>
    </citation>
    <scope>NUCLEOTIDE SEQUENCE [LARGE SCALE GENOMIC DNA]</scope>
    <source>
        <strain evidence="9">FDAARGOS_390</strain>
    </source>
</reference>
<evidence type="ECO:0000256" key="6">
    <source>
        <dbReference type="SAM" id="MobiDB-lite"/>
    </source>
</evidence>
<dbReference type="InterPro" id="IPR015422">
    <property type="entry name" value="PyrdxlP-dep_Trfase_small"/>
</dbReference>
<dbReference type="Gene3D" id="3.90.1150.10">
    <property type="entry name" value="Aspartate Aminotransferase, domain 1"/>
    <property type="match status" value="1"/>
</dbReference>
<dbReference type="Pfam" id="PF00392">
    <property type="entry name" value="GntR"/>
    <property type="match status" value="1"/>
</dbReference>